<gene>
    <name evidence="2" type="primary">mdtA_3</name>
    <name evidence="2" type="ORF">BOA8489_01286</name>
</gene>
<dbReference type="RefSeq" id="WP_093973170.1">
    <property type="nucleotide sequence ID" value="NZ_FXXQ01000003.1"/>
</dbReference>
<dbReference type="PANTHER" id="PTHR30469">
    <property type="entry name" value="MULTIDRUG RESISTANCE PROTEIN MDTA"/>
    <property type="match status" value="1"/>
</dbReference>
<keyword evidence="1" id="KW-0175">Coiled coil</keyword>
<evidence type="ECO:0000313" key="2">
    <source>
        <dbReference type="EMBL" id="SMX23182.1"/>
    </source>
</evidence>
<accession>A0A238IYX7</accession>
<organism evidence="2 3">
    <name type="scientific">Boseongicola aestuarii</name>
    <dbReference type="NCBI Taxonomy" id="1470561"/>
    <lineage>
        <taxon>Bacteria</taxon>
        <taxon>Pseudomonadati</taxon>
        <taxon>Pseudomonadota</taxon>
        <taxon>Alphaproteobacteria</taxon>
        <taxon>Rhodobacterales</taxon>
        <taxon>Paracoccaceae</taxon>
        <taxon>Boseongicola</taxon>
    </lineage>
</organism>
<dbReference type="GO" id="GO:0015562">
    <property type="term" value="F:efflux transmembrane transporter activity"/>
    <property type="evidence" value="ECO:0007669"/>
    <property type="project" value="TreeGrafter"/>
</dbReference>
<reference evidence="2 3" key="1">
    <citation type="submission" date="2017-05" db="EMBL/GenBank/DDBJ databases">
        <authorList>
            <person name="Song R."/>
            <person name="Chenine A.L."/>
            <person name="Ruprecht R.M."/>
        </authorList>
    </citation>
    <scope>NUCLEOTIDE SEQUENCE [LARGE SCALE GENOMIC DNA]</scope>
    <source>
        <strain evidence="2 3">CECT 8489</strain>
    </source>
</reference>
<dbReference type="OrthoDB" id="7626141at2"/>
<feature type="coiled-coil region" evidence="1">
    <location>
        <begin position="119"/>
        <end position="153"/>
    </location>
</feature>
<protein>
    <submittedName>
        <fullName evidence="2">Multidrug resistance protein MdtA</fullName>
    </submittedName>
</protein>
<dbReference type="SUPFAM" id="SSF111369">
    <property type="entry name" value="HlyD-like secretion proteins"/>
    <property type="match status" value="1"/>
</dbReference>
<keyword evidence="3" id="KW-1185">Reference proteome</keyword>
<name>A0A238IYX7_9RHOB</name>
<dbReference type="GO" id="GO:1990281">
    <property type="term" value="C:efflux pump complex"/>
    <property type="evidence" value="ECO:0007669"/>
    <property type="project" value="TreeGrafter"/>
</dbReference>
<dbReference type="Gene3D" id="2.40.30.170">
    <property type="match status" value="1"/>
</dbReference>
<dbReference type="Proteomes" id="UP000201838">
    <property type="component" value="Unassembled WGS sequence"/>
</dbReference>
<evidence type="ECO:0000313" key="3">
    <source>
        <dbReference type="Proteomes" id="UP000201838"/>
    </source>
</evidence>
<dbReference type="AlphaFoldDB" id="A0A238IYX7"/>
<proteinExistence type="predicted"/>
<dbReference type="Gene3D" id="1.10.287.470">
    <property type="entry name" value="Helix hairpin bin"/>
    <property type="match status" value="1"/>
</dbReference>
<dbReference type="EMBL" id="FXXQ01000003">
    <property type="protein sequence ID" value="SMX23182.1"/>
    <property type="molecule type" value="Genomic_DNA"/>
</dbReference>
<sequence length="485" mass="52000">MKFLRRSLVGVFLMAVTAGLIAWAGSSVYGALQARWSEEPGERPARERVFAANVIEISPETIRPVLSTFGEVQARRTLELRAATSGEVIWLAETFENGGQVTAGELLARIDPAEAQSALDTARADLSEAEADLRDAERAVALAAEDIAAAEVQARLRVQALDRQRDLLERGVGSVAAVETAELAVSSADQSVLSRRQAKASAESRFDQAVTGLERRRIALARAERELAETEIYAQFPGVMNGVTAVVGGLVSSNERIGELIDPAALEVSFRVSTPQYARLLNDNGRLVGADVTASIDILGVDLEARGVISRESGAVGDGQTGRLLFARLEDAPGFWPGDFVSVRIDEPALDNVVRLPASAVDAGGEVLVLGDEDRLEVASVEVLRRERDDVIVRADGLAGREIVSERTPLLGAGIRIRPIRPDGAEVPDAPDLVTLDPERRARLVAFVEGNASMPDEAKARVLSQLREDAVPARVVERIESRMGG</sequence>
<evidence type="ECO:0000256" key="1">
    <source>
        <dbReference type="SAM" id="Coils"/>
    </source>
</evidence>
<dbReference type="PANTHER" id="PTHR30469:SF12">
    <property type="entry name" value="MULTIDRUG RESISTANCE PROTEIN MDTA"/>
    <property type="match status" value="1"/>
</dbReference>
<dbReference type="Gene3D" id="2.40.50.100">
    <property type="match status" value="1"/>
</dbReference>
<dbReference type="Gene3D" id="2.40.420.20">
    <property type="match status" value="1"/>
</dbReference>